<dbReference type="Pfam" id="PF00672">
    <property type="entry name" value="HAMP"/>
    <property type="match status" value="13"/>
</dbReference>
<dbReference type="GO" id="GO:0016301">
    <property type="term" value="F:kinase activity"/>
    <property type="evidence" value="ECO:0007669"/>
    <property type="project" value="UniProtKB-KW"/>
</dbReference>
<feature type="domain" description="HAMP" evidence="14">
    <location>
        <begin position="934"/>
        <end position="986"/>
    </location>
</feature>
<evidence type="ECO:0000256" key="6">
    <source>
        <dbReference type="ARBA" id="ARBA00022692"/>
    </source>
</evidence>
<keyword evidence="8" id="KW-1133">Transmembrane helix</keyword>
<dbReference type="InterPro" id="IPR003660">
    <property type="entry name" value="HAMP_dom"/>
</dbReference>
<feature type="domain" description="HAMP" evidence="14">
    <location>
        <begin position="1026"/>
        <end position="1078"/>
    </location>
</feature>
<evidence type="ECO:0000256" key="3">
    <source>
        <dbReference type="ARBA" id="ARBA00012438"/>
    </source>
</evidence>
<dbReference type="PROSITE" id="PS50885">
    <property type="entry name" value="HAMP"/>
    <property type="match status" value="13"/>
</dbReference>
<dbReference type="Gene3D" id="3.30.450.40">
    <property type="match status" value="1"/>
</dbReference>
<feature type="domain" description="HAMP" evidence="14">
    <location>
        <begin position="382"/>
        <end position="434"/>
    </location>
</feature>
<evidence type="ECO:0000256" key="1">
    <source>
        <dbReference type="ARBA" id="ARBA00000085"/>
    </source>
</evidence>
<feature type="domain" description="Histidine kinase" evidence="12">
    <location>
        <begin position="1424"/>
        <end position="1655"/>
    </location>
</feature>
<dbReference type="PROSITE" id="PS50109">
    <property type="entry name" value="HIS_KIN"/>
    <property type="match status" value="1"/>
</dbReference>
<dbReference type="CDD" id="cd16922">
    <property type="entry name" value="HATPase_EvgS-ArcB-TorS-like"/>
    <property type="match status" value="1"/>
</dbReference>
<sequence>MSDPRVDGAPVEQGTGEQELRRLLAGLTAVRDGDFGTRLPDGADGLLGEIATVFNGMVDQLSLFTSEVTRVAREVGTEGRLGGQADVKGVSGTWRDLTDSVNAMAGNLTTQVRDIAQVATAVAKGDLSQKIDVDARGEILELKNTVNTMVDQLSAFADEVTRVAREVGSEGRLGGQAEVPGVGGTWRDLTDSVNFMAGNLTAQVRDIAQVATAVARGDLSQKITVDARGEILELKDTVNTMVGQLSAFADEVTRVAREVGSEGRLGGQAQVPGVGGTWRDLTDSVNFMAGNLTAQVRSIAQVTTAVARGDLSQKIDVDARGEILELKDTVNTMVGQLSAFADEVTRVAREVGSEGRLGGQAEVPGVGGTWRDLTDSVNFMAGNLTAQVRSIAQVTTAVAQGDLSQKIDVDARGEILELKETVNTMVGQLSAFADEVTRVAREVGSEGRLGGQAEVPGVGGTWRDLTDSVNFMAGNLTAQVRSIAQVTTAVARGDLSQKIDVDARGEILELKDTVNTMVGQLSDFADEVTRVAREVGSEGRLGGQAEVPGVGGTWRDLTDSVNFMAGNLTAQVRSIAQVTTAVAQGDLSQKIDVDARGEILELKDTVNTMVGQLSAFADEVTRVAREVGSEGRLGGQAQVPGVGGTWRDLTDSVNFMAGNLTAQVRSIAQVTTAVAQGDLSQKITVDARGEILELKNTINTMVDQLSAFGDEVTRVAREVGTEGILGGQADVKGVSGTWRDLTDSVNFMAGNLTAQVRSIAQVATAVAKGDLSQNITVDARGEILELKNTINTMVDQLSAFADEVTRVAREVGTDGRLGGQARVPNVAGTWKALTESVNVMADNLTAQVRSIAQVTTAVAKGDLSQKIRVDARGEILELKETINTMVDQLSAFADEVTRVAREVGTEGNLGGQATVRGVSGTWKGLTDNVNVMASNLTGQVRSIAQVATAVARGDLSQKIIVEAKGEVAALAGVINVMVDTLSAFADEVTRVAREVGTDGRLGGQARVPNVAGTWKDLTDNVNSMANNLTSQVRNIAQVTTAVAQGDLTRKIDVDAAGEILELKTTINTMVDRLSSFASEVTRVAREVGTEGRLGGQAEVEGVSGTWKRLTENVNELAGNLTRQVRAIAEVTSAVAEGDLTRSISVDASGEVAELKDNINSMVESLRQSTQANQEQDWLKSNLARISGLMQGHRDLTVVAALVMDELVPQVGAQFGGFYLAEELAEETSGPGLRLIGSYGHPDPPGERRFVPGQSLVGQAARSRRVIAVDDLPPGYARITSGLGTTDPTALLVLPILVEDQVLGVIELASVHHFTQVHRAFLEQLMETIGANVNTIVANARTDALLLQSQRLTEELRARSQELQVRQDELQSSNAELEEKAVLLAVRNRDIETKNLEIEQARQELEARAQQLALASTYKSEFLANMSHELRTPLNSLLILAQLLAQNPTRNLTAKQVEYAGIIHSAGSDLLQLINDILDLSKVEAGKMDVSPERVAVRQLLDYAEATFRPLTTQKSLGFRVTTAPEVPSHLVTDDSRLRQVLRNLLSNAVKFTESGEVELVVEPADPTELPPAAARFGPIVAFRVRDTGIGIAEDQLESIFGAFQQADGTTSRKYGGTGLGLSISREIAHLLGGVITASSDTGRGSTFTLYLPVGGPEVDARPAEDARPGTALRRLLVVEQRTRGLLSLVAENAVIDVTGELGEHRPIELVTAVGVREAAAALAGGSFHCLALELDMPDDAAARLLRDMHGDAALRGVPVLAYNSRRLAPEQEAALRGNGNLPRVELLSSLDELRERIALHLSADDPGDVLPLVRPAGNGAVAAVDDRLAGRKVLVVDDDARNIFALTSILELHGMRVLQAENGRRGVEVLGEHPDIVLVLMDVMMPEMDGYTATASIRAMAEHAGLPIIAVTAKAMPGDREKSLASGANDYVTKPLDADDLMARVHRWLGDRGPHVP</sequence>
<dbReference type="InterPro" id="IPR011006">
    <property type="entry name" value="CheY-like_superfamily"/>
</dbReference>
<dbReference type="Pfam" id="PF13185">
    <property type="entry name" value="GAF_2"/>
    <property type="match status" value="1"/>
</dbReference>
<evidence type="ECO:0000256" key="7">
    <source>
        <dbReference type="ARBA" id="ARBA00022777"/>
    </source>
</evidence>
<dbReference type="Gene3D" id="3.30.565.10">
    <property type="entry name" value="Histidine kinase-like ATPase, C-terminal domain"/>
    <property type="match status" value="1"/>
</dbReference>
<dbReference type="Gene3D" id="1.10.287.130">
    <property type="match status" value="1"/>
</dbReference>
<feature type="domain" description="HAMP" evidence="14">
    <location>
        <begin position="290"/>
        <end position="342"/>
    </location>
</feature>
<dbReference type="InterPro" id="IPR003661">
    <property type="entry name" value="HisK_dim/P_dom"/>
</dbReference>
<reference evidence="15 16" key="1">
    <citation type="submission" date="2022-06" db="EMBL/GenBank/DDBJ databases">
        <title>Genomic Encyclopedia of Archaeal and Bacterial Type Strains, Phase II (KMG-II): from individual species to whole genera.</title>
        <authorList>
            <person name="Goeker M."/>
        </authorList>
    </citation>
    <scope>NUCLEOTIDE SEQUENCE [LARGE SCALE GENOMIC DNA]</scope>
    <source>
        <strain evidence="15 16">DSM 44255</strain>
    </source>
</reference>
<dbReference type="CDD" id="cd00082">
    <property type="entry name" value="HisKA"/>
    <property type="match status" value="1"/>
</dbReference>
<dbReference type="InterPro" id="IPR029016">
    <property type="entry name" value="GAF-like_dom_sf"/>
</dbReference>
<proteinExistence type="predicted"/>
<dbReference type="InterPro" id="IPR003594">
    <property type="entry name" value="HATPase_dom"/>
</dbReference>
<dbReference type="InterPro" id="IPR001789">
    <property type="entry name" value="Sig_transdc_resp-reg_receiver"/>
</dbReference>
<protein>
    <recommendedName>
        <fullName evidence="3">histidine kinase</fullName>
        <ecNumber evidence="3">2.7.13.3</ecNumber>
    </recommendedName>
</protein>
<dbReference type="Proteomes" id="UP001205185">
    <property type="component" value="Unassembled WGS sequence"/>
</dbReference>
<dbReference type="SUPFAM" id="SSF55874">
    <property type="entry name" value="ATPase domain of HSP90 chaperone/DNA topoisomerase II/histidine kinase"/>
    <property type="match status" value="1"/>
</dbReference>
<feature type="domain" description="HAMP" evidence="14">
    <location>
        <begin position="198"/>
        <end position="250"/>
    </location>
</feature>
<gene>
    <name evidence="15" type="ORF">LV75_004035</name>
</gene>
<dbReference type="Gene3D" id="3.40.50.2300">
    <property type="match status" value="1"/>
</dbReference>
<dbReference type="PROSITE" id="PS50110">
    <property type="entry name" value="RESPONSE_REGULATORY"/>
    <property type="match status" value="1"/>
</dbReference>
<keyword evidence="4 10" id="KW-0597">Phosphoprotein</keyword>
<evidence type="ECO:0000256" key="10">
    <source>
        <dbReference type="PROSITE-ProRule" id="PRU00169"/>
    </source>
</evidence>
<dbReference type="SMART" id="SM00304">
    <property type="entry name" value="HAMP"/>
    <property type="match status" value="13"/>
</dbReference>
<dbReference type="SUPFAM" id="SSF52172">
    <property type="entry name" value="CheY-like"/>
    <property type="match status" value="1"/>
</dbReference>
<keyword evidence="7 15" id="KW-0418">Kinase</keyword>
<accession>A0ABT1IG47</accession>
<feature type="domain" description="HAMP" evidence="14">
    <location>
        <begin position="1118"/>
        <end position="1170"/>
    </location>
</feature>
<keyword evidence="9" id="KW-0902">Two-component regulatory system</keyword>
<dbReference type="Pfam" id="PF00072">
    <property type="entry name" value="Response_reg"/>
    <property type="match status" value="1"/>
</dbReference>
<feature type="domain" description="HAMP" evidence="14">
    <location>
        <begin position="20"/>
        <end position="66"/>
    </location>
</feature>
<dbReference type="InterPro" id="IPR004358">
    <property type="entry name" value="Sig_transdc_His_kin-like_C"/>
</dbReference>
<feature type="domain" description="Response regulatory" evidence="13">
    <location>
        <begin position="1832"/>
        <end position="1949"/>
    </location>
</feature>
<comment type="caution">
    <text evidence="15">The sequence shown here is derived from an EMBL/GenBank/DDBJ whole genome shotgun (WGS) entry which is preliminary data.</text>
</comment>
<dbReference type="CDD" id="cd17546">
    <property type="entry name" value="REC_hyHK_CKI1_RcsC-like"/>
    <property type="match status" value="1"/>
</dbReference>
<evidence type="ECO:0000256" key="5">
    <source>
        <dbReference type="ARBA" id="ARBA00022679"/>
    </source>
</evidence>
<dbReference type="RefSeq" id="WP_372504200.1">
    <property type="nucleotide sequence ID" value="NZ_BAAAVB010000005.1"/>
</dbReference>
<evidence type="ECO:0000259" key="14">
    <source>
        <dbReference type="PROSITE" id="PS50885"/>
    </source>
</evidence>
<feature type="modified residue" description="4-aspartylphosphate" evidence="10">
    <location>
        <position position="1882"/>
    </location>
</feature>
<dbReference type="EC" id="2.7.13.3" evidence="3"/>
<feature type="domain" description="HAMP" evidence="14">
    <location>
        <begin position="750"/>
        <end position="802"/>
    </location>
</feature>
<dbReference type="EMBL" id="JAMTCO010000009">
    <property type="protein sequence ID" value="MCP2271521.1"/>
    <property type="molecule type" value="Genomic_DNA"/>
</dbReference>
<evidence type="ECO:0000256" key="11">
    <source>
        <dbReference type="SAM" id="Coils"/>
    </source>
</evidence>
<feature type="coiled-coil region" evidence="11">
    <location>
        <begin position="1352"/>
        <end position="1414"/>
    </location>
</feature>
<feature type="domain" description="HAMP" evidence="14">
    <location>
        <begin position="842"/>
        <end position="894"/>
    </location>
</feature>
<dbReference type="InterPro" id="IPR003018">
    <property type="entry name" value="GAF"/>
</dbReference>
<evidence type="ECO:0000256" key="8">
    <source>
        <dbReference type="ARBA" id="ARBA00022989"/>
    </source>
</evidence>
<dbReference type="PANTHER" id="PTHR45339:SF1">
    <property type="entry name" value="HYBRID SIGNAL TRANSDUCTION HISTIDINE KINASE J"/>
    <property type="match status" value="1"/>
</dbReference>
<evidence type="ECO:0000256" key="9">
    <source>
        <dbReference type="ARBA" id="ARBA00023012"/>
    </source>
</evidence>
<feature type="domain" description="HAMP" evidence="14">
    <location>
        <begin position="474"/>
        <end position="526"/>
    </location>
</feature>
<dbReference type="SUPFAM" id="SSF47384">
    <property type="entry name" value="Homodimeric domain of signal transducing histidine kinase"/>
    <property type="match status" value="1"/>
</dbReference>
<dbReference type="Pfam" id="PF02518">
    <property type="entry name" value="HATPase_c"/>
    <property type="match status" value="1"/>
</dbReference>
<dbReference type="SMART" id="SM00065">
    <property type="entry name" value="GAF"/>
    <property type="match status" value="1"/>
</dbReference>
<evidence type="ECO:0000259" key="13">
    <source>
        <dbReference type="PROSITE" id="PS50110"/>
    </source>
</evidence>
<comment type="catalytic activity">
    <reaction evidence="1">
        <text>ATP + protein L-histidine = ADP + protein N-phospho-L-histidine.</text>
        <dbReference type="EC" id="2.7.13.3"/>
    </reaction>
</comment>
<keyword evidence="16" id="KW-1185">Reference proteome</keyword>
<keyword evidence="11" id="KW-0175">Coiled coil</keyword>
<comment type="subcellular location">
    <subcellularLocation>
        <location evidence="2">Cell membrane</location>
    </subcellularLocation>
</comment>
<evidence type="ECO:0000256" key="4">
    <source>
        <dbReference type="ARBA" id="ARBA00022553"/>
    </source>
</evidence>
<dbReference type="SMART" id="SM00387">
    <property type="entry name" value="HATPase_c"/>
    <property type="match status" value="1"/>
</dbReference>
<keyword evidence="8" id="KW-0472">Membrane</keyword>
<evidence type="ECO:0000313" key="16">
    <source>
        <dbReference type="Proteomes" id="UP001205185"/>
    </source>
</evidence>
<dbReference type="CDD" id="cd06225">
    <property type="entry name" value="HAMP"/>
    <property type="match status" value="13"/>
</dbReference>
<dbReference type="InterPro" id="IPR036097">
    <property type="entry name" value="HisK_dim/P_sf"/>
</dbReference>
<keyword evidence="5" id="KW-0808">Transferase</keyword>
<evidence type="ECO:0000256" key="2">
    <source>
        <dbReference type="ARBA" id="ARBA00004236"/>
    </source>
</evidence>
<keyword evidence="6" id="KW-0812">Transmembrane</keyword>
<dbReference type="Gene3D" id="1.20.120.1530">
    <property type="match status" value="10"/>
</dbReference>
<dbReference type="SUPFAM" id="SSF58104">
    <property type="entry name" value="Methyl-accepting chemotaxis protein (MCP) signaling domain"/>
    <property type="match status" value="5"/>
</dbReference>
<evidence type="ECO:0000313" key="15">
    <source>
        <dbReference type="EMBL" id="MCP2271521.1"/>
    </source>
</evidence>
<feature type="domain" description="HAMP" evidence="14">
    <location>
        <begin position="658"/>
        <end position="710"/>
    </location>
</feature>
<feature type="domain" description="HAMP" evidence="14">
    <location>
        <begin position="566"/>
        <end position="618"/>
    </location>
</feature>
<dbReference type="InterPro" id="IPR036890">
    <property type="entry name" value="HATPase_C_sf"/>
</dbReference>
<dbReference type="PANTHER" id="PTHR45339">
    <property type="entry name" value="HYBRID SIGNAL TRANSDUCTION HISTIDINE KINASE J"/>
    <property type="match status" value="1"/>
</dbReference>
<evidence type="ECO:0000259" key="12">
    <source>
        <dbReference type="PROSITE" id="PS50109"/>
    </source>
</evidence>
<dbReference type="SMART" id="SM00448">
    <property type="entry name" value="REC"/>
    <property type="match status" value="1"/>
</dbReference>
<dbReference type="Pfam" id="PF00512">
    <property type="entry name" value="HisKA"/>
    <property type="match status" value="1"/>
</dbReference>
<dbReference type="SMART" id="SM00388">
    <property type="entry name" value="HisKA"/>
    <property type="match status" value="1"/>
</dbReference>
<dbReference type="PRINTS" id="PR00344">
    <property type="entry name" value="BCTRLSENSOR"/>
</dbReference>
<feature type="domain" description="HAMP" evidence="14">
    <location>
        <begin position="106"/>
        <end position="158"/>
    </location>
</feature>
<organism evidence="15 16">
    <name type="scientific">Actinokineospora diospyrosa</name>
    <dbReference type="NCBI Taxonomy" id="103728"/>
    <lineage>
        <taxon>Bacteria</taxon>
        <taxon>Bacillati</taxon>
        <taxon>Actinomycetota</taxon>
        <taxon>Actinomycetes</taxon>
        <taxon>Pseudonocardiales</taxon>
        <taxon>Pseudonocardiaceae</taxon>
        <taxon>Actinokineospora</taxon>
    </lineage>
</organism>
<dbReference type="SUPFAM" id="SSF55781">
    <property type="entry name" value="GAF domain-like"/>
    <property type="match status" value="1"/>
</dbReference>
<dbReference type="InterPro" id="IPR005467">
    <property type="entry name" value="His_kinase_dom"/>
</dbReference>
<name>A0ABT1IG47_9PSEU</name>